<dbReference type="RefSeq" id="WP_053758857.1">
    <property type="nucleotide sequence ID" value="NZ_CP030074.1"/>
</dbReference>
<reference evidence="3" key="1">
    <citation type="submission" date="2018-06" db="EMBL/GenBank/DDBJ databases">
        <authorList>
            <person name="Li K."/>
        </authorList>
    </citation>
    <scope>NUCLEOTIDE SEQUENCE [LARGE SCALE GENOMIC DNA]</scope>
    <source>
        <strain evidence="3">ZFG47</strain>
        <plasmid evidence="3">unnamed1</plasmid>
    </source>
</reference>
<keyword evidence="3" id="KW-1185">Reference proteome</keyword>
<feature type="region of interest" description="Disordered" evidence="1">
    <location>
        <begin position="62"/>
        <end position="83"/>
    </location>
</feature>
<dbReference type="Proteomes" id="UP000249616">
    <property type="component" value="Plasmid unnamed1"/>
</dbReference>
<dbReference type="GeneID" id="32597459"/>
<geneLocation type="plasmid" evidence="2 3">
    <name>unnamed1</name>
</geneLocation>
<name>A0A2Z4JD27_9ACTN</name>
<keyword evidence="2" id="KW-0614">Plasmid</keyword>
<evidence type="ECO:0000313" key="3">
    <source>
        <dbReference type="Proteomes" id="UP000249616"/>
    </source>
</evidence>
<evidence type="ECO:0000313" key="2">
    <source>
        <dbReference type="EMBL" id="AWW43039.1"/>
    </source>
</evidence>
<gene>
    <name evidence="2" type="ORF">DN051_41115</name>
</gene>
<dbReference type="KEGG" id="scad:DN051_41115"/>
<sequence>MTRKKHPKAAPAPRTRTPAAAAGFLAAQEITTTECRGCGSQVSGVNGRYACGVCGWTNPWHEGHQDLPTAEADPDWPGRKRGS</sequence>
<feature type="compositionally biased region" description="Low complexity" evidence="1">
    <location>
        <begin position="9"/>
        <end position="20"/>
    </location>
</feature>
<organism evidence="2 3">
    <name type="scientific">Streptomyces cadmiisoli</name>
    <dbReference type="NCBI Taxonomy" id="2184053"/>
    <lineage>
        <taxon>Bacteria</taxon>
        <taxon>Bacillati</taxon>
        <taxon>Actinomycetota</taxon>
        <taxon>Actinomycetes</taxon>
        <taxon>Kitasatosporales</taxon>
        <taxon>Streptomycetaceae</taxon>
        <taxon>Streptomyces</taxon>
        <taxon>Streptomyces aurantiacus group</taxon>
    </lineage>
</organism>
<dbReference type="EMBL" id="CP030074">
    <property type="protein sequence ID" value="AWW43039.1"/>
    <property type="molecule type" value="Genomic_DNA"/>
</dbReference>
<dbReference type="AlphaFoldDB" id="A0A2Z4JD27"/>
<proteinExistence type="predicted"/>
<evidence type="ECO:0000256" key="1">
    <source>
        <dbReference type="SAM" id="MobiDB-lite"/>
    </source>
</evidence>
<protein>
    <submittedName>
        <fullName evidence="2">Uncharacterized protein</fullName>
    </submittedName>
</protein>
<feature type="region of interest" description="Disordered" evidence="1">
    <location>
        <begin position="1"/>
        <end position="20"/>
    </location>
</feature>
<accession>A0A2Z4JD27</accession>